<feature type="transmembrane region" description="Helical" evidence="2">
    <location>
        <begin position="205"/>
        <end position="225"/>
    </location>
</feature>
<feature type="transmembrane region" description="Helical" evidence="2">
    <location>
        <begin position="237"/>
        <end position="262"/>
    </location>
</feature>
<dbReference type="SMART" id="SM00331">
    <property type="entry name" value="PP2C_SIG"/>
    <property type="match status" value="1"/>
</dbReference>
<dbReference type="GO" id="GO:0004722">
    <property type="term" value="F:protein serine/threonine phosphatase activity"/>
    <property type="evidence" value="ECO:0007669"/>
    <property type="project" value="InterPro"/>
</dbReference>
<dbReference type="Gene3D" id="3.60.40.10">
    <property type="entry name" value="PPM-type phosphatase domain"/>
    <property type="match status" value="1"/>
</dbReference>
<dbReference type="InterPro" id="IPR014221">
    <property type="entry name" value="SpoII_E"/>
</dbReference>
<proteinExistence type="predicted"/>
<dbReference type="NCBIfam" id="TIGR02865">
    <property type="entry name" value="spore_II_E"/>
    <property type="match status" value="1"/>
</dbReference>
<keyword evidence="2" id="KW-0812">Transmembrane</keyword>
<sequence>METALCRKGVDLLFEKAGVYLQQRSQAKEENFYHNLNAGRPKASRLHIFTGWRLKDGTGLVALLAAGFLLGRAFLLGELLPFGVALVAAGFVCYRKYALAALAGAVLGLYAVVPGWEFAVRVAALVAVSVAVLSLPQRPGGQRLWLGGLVFAVQVVVGTGYVAITGPTTYEYIRVLFEAIFAALLAVAYWSAFGGLRGHAAGERVTVEQIFCFVILLVSIVAAAGQMRWGMVSPGGILAALTVLAAGYAGGAGLGAAAGAIIGVLPGLVFTVSPAALGAFAFAGFLGGLCRGMKRIGVLAGFLLGSTLLTVYLGSGRDIAGLMVEAALAGLVFLLLPETVFAAMQKNMPLAGPWVAATRSSQDETDNMEGRLKQLGAIFEEISCIYDQVGGALEPGGHEAGWQASINEVKNMVCDGCAMYKVCWEREYQLTYRNVESCFAAAQINGRVTPEDLDKRLRLRCSCPRELVTAINCSYRLWRMQQFWYQSMQESRELVSVQLQGMRGVIDNIARELMAGNENWWRRGEYLKQSLKQSGISVASLSLYPGIHGLEVELTIPDCAGKKRCVYDVAPLLSQLTGENLVCSVRDCVNWEQGDFCTFRLYPDPVYQLGIGLARCPGKGNEISGDSCALMPLADGRLALFISDGMGSGAGAAAESKTTLALLQKLLKAGYSRDLAIRMVNAVMMRHMPGDNFATVDMSVIDLYDGKLEMVKIGASPSFLVRQNRVRVVRSSSLPVGIVDDINIFVEQGAIDRGDMLVMVTDGVSDAYPGKGEDEEWIASVLEEIIDLPPQEVAELILRLAISGNSGQRAADDMTVLVARLESSF</sequence>
<reference evidence="4 5" key="1">
    <citation type="submission" date="2019-07" db="EMBL/GenBank/DDBJ databases">
        <title>Genomic Encyclopedia of Type Strains, Phase I: the one thousand microbial genomes (KMG-I) project.</title>
        <authorList>
            <person name="Kyrpides N."/>
        </authorList>
    </citation>
    <scope>NUCLEOTIDE SEQUENCE [LARGE SCALE GENOMIC DNA]</scope>
    <source>
        <strain evidence="4 5">DSM 6562</strain>
    </source>
</reference>
<evidence type="ECO:0000256" key="2">
    <source>
        <dbReference type="SAM" id="Phobius"/>
    </source>
</evidence>
<dbReference type="EMBL" id="VNHM01000003">
    <property type="protein sequence ID" value="TYO96951.1"/>
    <property type="molecule type" value="Genomic_DNA"/>
</dbReference>
<feature type="transmembrane region" description="Helical" evidence="2">
    <location>
        <begin position="268"/>
        <end position="289"/>
    </location>
</feature>
<dbReference type="PANTHER" id="PTHR43156">
    <property type="entry name" value="STAGE II SPORULATION PROTEIN E-RELATED"/>
    <property type="match status" value="1"/>
</dbReference>
<evidence type="ECO:0000256" key="1">
    <source>
        <dbReference type="ARBA" id="ARBA00022801"/>
    </source>
</evidence>
<feature type="domain" description="PPM-type phosphatase" evidence="3">
    <location>
        <begin position="610"/>
        <end position="821"/>
    </location>
</feature>
<keyword evidence="2" id="KW-0472">Membrane</keyword>
<keyword evidence="2" id="KW-1133">Transmembrane helix</keyword>
<comment type="caution">
    <text evidence="4">The sequence shown here is derived from an EMBL/GenBank/DDBJ whole genome shotgun (WGS) entry which is preliminary data.</text>
</comment>
<evidence type="ECO:0000313" key="4">
    <source>
        <dbReference type="EMBL" id="TYO96951.1"/>
    </source>
</evidence>
<accession>A0A5S4ZVD9</accession>
<evidence type="ECO:0000313" key="5">
    <source>
        <dbReference type="Proteomes" id="UP000323166"/>
    </source>
</evidence>
<gene>
    <name evidence="4" type="ORF">LX24_00761</name>
</gene>
<dbReference type="InterPro" id="IPR001932">
    <property type="entry name" value="PPM-type_phosphatase-like_dom"/>
</dbReference>
<dbReference type="PROSITE" id="PS51746">
    <property type="entry name" value="PPM_2"/>
    <property type="match status" value="1"/>
</dbReference>
<feature type="transmembrane region" description="Helical" evidence="2">
    <location>
        <begin position="97"/>
        <end position="113"/>
    </location>
</feature>
<dbReference type="InterPro" id="IPR036457">
    <property type="entry name" value="PPM-type-like_dom_sf"/>
</dbReference>
<keyword evidence="1" id="KW-0378">Hydrolase</keyword>
<feature type="transmembrane region" description="Helical" evidence="2">
    <location>
        <begin position="296"/>
        <end position="313"/>
    </location>
</feature>
<feature type="transmembrane region" description="Helical" evidence="2">
    <location>
        <begin position="319"/>
        <end position="336"/>
    </location>
</feature>
<keyword evidence="5" id="KW-1185">Reference proteome</keyword>
<dbReference type="Pfam" id="PF07228">
    <property type="entry name" value="SpoIIE"/>
    <property type="match status" value="1"/>
</dbReference>
<organism evidence="4 5">
    <name type="scientific">Desulfallas thermosapovorans DSM 6562</name>
    <dbReference type="NCBI Taxonomy" id="1121431"/>
    <lineage>
        <taxon>Bacteria</taxon>
        <taxon>Bacillati</taxon>
        <taxon>Bacillota</taxon>
        <taxon>Clostridia</taxon>
        <taxon>Eubacteriales</taxon>
        <taxon>Desulfallaceae</taxon>
        <taxon>Desulfallas</taxon>
    </lineage>
</organism>
<evidence type="ECO:0000259" key="3">
    <source>
        <dbReference type="PROSITE" id="PS51746"/>
    </source>
</evidence>
<feature type="transmembrane region" description="Helical" evidence="2">
    <location>
        <begin position="175"/>
        <end position="193"/>
    </location>
</feature>
<name>A0A5S4ZVD9_9FIRM</name>
<feature type="transmembrane region" description="Helical" evidence="2">
    <location>
        <begin position="143"/>
        <end position="163"/>
    </location>
</feature>
<dbReference type="SUPFAM" id="SSF81606">
    <property type="entry name" value="PP2C-like"/>
    <property type="match status" value="1"/>
</dbReference>
<dbReference type="Proteomes" id="UP000323166">
    <property type="component" value="Unassembled WGS sequence"/>
</dbReference>
<dbReference type="Pfam" id="PF19732">
    <property type="entry name" value="SpoIIE_N"/>
    <property type="match status" value="1"/>
</dbReference>
<dbReference type="PANTHER" id="PTHR43156:SF2">
    <property type="entry name" value="STAGE II SPORULATION PROTEIN E"/>
    <property type="match status" value="1"/>
</dbReference>
<feature type="transmembrane region" description="Helical" evidence="2">
    <location>
        <begin position="118"/>
        <end position="137"/>
    </location>
</feature>
<feature type="transmembrane region" description="Helical" evidence="2">
    <location>
        <begin position="60"/>
        <end position="91"/>
    </location>
</feature>
<dbReference type="InterPro" id="IPR045768">
    <property type="entry name" value="SpoIIE_N"/>
</dbReference>
<dbReference type="InterPro" id="IPR052016">
    <property type="entry name" value="Bact_Sigma-Reg"/>
</dbReference>
<dbReference type="AlphaFoldDB" id="A0A5S4ZVD9"/>
<protein>
    <submittedName>
        <fullName evidence="4">Stage II sporulation protein E</fullName>
    </submittedName>
</protein>